<proteinExistence type="predicted"/>
<evidence type="ECO:0000313" key="1">
    <source>
        <dbReference type="EMBL" id="MBK6972690.1"/>
    </source>
</evidence>
<reference evidence="1" key="1">
    <citation type="submission" date="2020-10" db="EMBL/GenBank/DDBJ databases">
        <title>Connecting structure to function with the recovery of over 1000 high-quality activated sludge metagenome-assembled genomes encoding full-length rRNA genes using long-read sequencing.</title>
        <authorList>
            <person name="Singleton C.M."/>
            <person name="Petriglieri F."/>
            <person name="Kristensen J.M."/>
            <person name="Kirkegaard R.H."/>
            <person name="Michaelsen T.Y."/>
            <person name="Andersen M.H."/>
            <person name="Karst S.M."/>
            <person name="Dueholm M.S."/>
            <person name="Nielsen P.H."/>
            <person name="Albertsen M."/>
        </authorList>
    </citation>
    <scope>NUCLEOTIDE SEQUENCE</scope>
    <source>
        <strain evidence="1">Bjer_18-Q3-R1-45_BAT3C.347</strain>
    </source>
</reference>
<comment type="caution">
    <text evidence="1">The sequence shown here is derived from an EMBL/GenBank/DDBJ whole genome shotgun (WGS) entry which is preliminary data.</text>
</comment>
<dbReference type="EMBL" id="JADJEV010000003">
    <property type="protein sequence ID" value="MBK6972690.1"/>
    <property type="molecule type" value="Genomic_DNA"/>
</dbReference>
<protein>
    <submittedName>
        <fullName evidence="1">Uncharacterized protein</fullName>
    </submittedName>
</protein>
<accession>A0A9D7DXH1</accession>
<evidence type="ECO:0000313" key="2">
    <source>
        <dbReference type="Proteomes" id="UP000807785"/>
    </source>
</evidence>
<sequence length="90" mass="9998">MDKRAKPEKAQKKPPKVRARLVRDGFTMPETDFALIATLKSRALEARREAKKSELLRAGLRALAALDSKALVATLNKLEPVKIGRPKQGH</sequence>
<gene>
    <name evidence="1" type="ORF">IPH26_06950</name>
</gene>
<dbReference type="Proteomes" id="UP000807785">
    <property type="component" value="Unassembled WGS sequence"/>
</dbReference>
<organism evidence="1 2">
    <name type="scientific">Candidatus Methylophosphatis roskildensis</name>
    <dbReference type="NCBI Taxonomy" id="2899263"/>
    <lineage>
        <taxon>Bacteria</taxon>
        <taxon>Pseudomonadati</taxon>
        <taxon>Pseudomonadota</taxon>
        <taxon>Betaproteobacteria</taxon>
        <taxon>Nitrosomonadales</taxon>
        <taxon>Sterolibacteriaceae</taxon>
        <taxon>Candidatus Methylophosphatis</taxon>
    </lineage>
</organism>
<name>A0A9D7DXH1_9PROT</name>
<dbReference type="AlphaFoldDB" id="A0A9D7DXH1"/>